<evidence type="ECO:0000313" key="3">
    <source>
        <dbReference type="Proteomes" id="UP001652504"/>
    </source>
</evidence>
<dbReference type="Proteomes" id="UP001652504">
    <property type="component" value="Unassembled WGS sequence"/>
</dbReference>
<dbReference type="EMBL" id="JAOWKX010000001">
    <property type="protein sequence ID" value="MCV2883582.1"/>
    <property type="molecule type" value="Genomic_DNA"/>
</dbReference>
<accession>A0ABT3A5P3</accession>
<comment type="caution">
    <text evidence="2">The sequence shown here is derived from an EMBL/GenBank/DDBJ whole genome shotgun (WGS) entry which is preliminary data.</text>
</comment>
<feature type="region of interest" description="Disordered" evidence="1">
    <location>
        <begin position="1"/>
        <end position="33"/>
    </location>
</feature>
<evidence type="ECO:0000313" key="2">
    <source>
        <dbReference type="EMBL" id="MCV2883582.1"/>
    </source>
</evidence>
<proteinExistence type="predicted"/>
<name>A0ABT3A5P3_9ALTE</name>
<keyword evidence="3" id="KW-1185">Reference proteome</keyword>
<feature type="compositionally biased region" description="Basic and acidic residues" evidence="1">
    <location>
        <begin position="67"/>
        <end position="76"/>
    </location>
</feature>
<sequence>MDLRANNNLAETLTNKISTPTQTRESVNRSILGSEAESTTVAYGIGSANKPEVELSPQARILQQNEKQQEARRESLQQEEDNPNALTGDEFVRVSSSVGTAQKNNLTTEKATEVYRSIQEML</sequence>
<gene>
    <name evidence="2" type="ORF">OE749_02570</name>
</gene>
<organism evidence="2 3">
    <name type="scientific">Fluctibacter corallii</name>
    <dbReference type="NCBI Taxonomy" id="2984329"/>
    <lineage>
        <taxon>Bacteria</taxon>
        <taxon>Pseudomonadati</taxon>
        <taxon>Pseudomonadota</taxon>
        <taxon>Gammaproteobacteria</taxon>
        <taxon>Alteromonadales</taxon>
        <taxon>Alteromonadaceae</taxon>
        <taxon>Fluctibacter</taxon>
    </lineage>
</organism>
<reference evidence="2 3" key="1">
    <citation type="submission" date="2022-10" db="EMBL/GenBank/DDBJ databases">
        <title>Aestuariibacter sp. AA17 isolated from Montipora capitata coral fragment.</title>
        <authorList>
            <person name="Emsley S.A."/>
            <person name="Pfannmuller K.M."/>
            <person name="Loughran R.M."/>
            <person name="Shlafstein M."/>
            <person name="Papke E."/>
            <person name="Saw J.H."/>
            <person name="Ushijima B."/>
            <person name="Videau P."/>
        </authorList>
    </citation>
    <scope>NUCLEOTIDE SEQUENCE [LARGE SCALE GENOMIC DNA]</scope>
    <source>
        <strain evidence="2 3">AA17</strain>
    </source>
</reference>
<protein>
    <submittedName>
        <fullName evidence="2">Uncharacterized protein</fullName>
    </submittedName>
</protein>
<dbReference type="RefSeq" id="WP_263710778.1">
    <property type="nucleotide sequence ID" value="NZ_JAOWKX010000001.1"/>
</dbReference>
<evidence type="ECO:0000256" key="1">
    <source>
        <dbReference type="SAM" id="MobiDB-lite"/>
    </source>
</evidence>
<feature type="region of interest" description="Disordered" evidence="1">
    <location>
        <begin position="59"/>
        <end position="89"/>
    </location>
</feature>